<dbReference type="PANTHER" id="PTHR46573">
    <property type="entry name" value="WD REPEAT, SAM AND U-BOX DOMAIN-CONTAINING PROTEIN 1"/>
    <property type="match status" value="1"/>
</dbReference>
<dbReference type="PROSITE" id="PS51419">
    <property type="entry name" value="RAB"/>
    <property type="match status" value="1"/>
</dbReference>
<dbReference type="PANTHER" id="PTHR46573:SF1">
    <property type="entry name" value="WD REPEAT, SAM AND U-BOX DOMAIN-CONTAINING PROTEIN 1"/>
    <property type="match status" value="1"/>
</dbReference>
<dbReference type="GO" id="GO:0004842">
    <property type="term" value="F:ubiquitin-protein transferase activity"/>
    <property type="evidence" value="ECO:0007669"/>
    <property type="project" value="InterPro"/>
</dbReference>
<dbReference type="InterPro" id="IPR027417">
    <property type="entry name" value="P-loop_NTPase"/>
</dbReference>
<dbReference type="CDD" id="cd16655">
    <property type="entry name" value="RING-Ubox_WDSUB1-like"/>
    <property type="match status" value="1"/>
</dbReference>
<dbReference type="Proteomes" id="UP000663829">
    <property type="component" value="Unassembled WGS sequence"/>
</dbReference>
<dbReference type="Pfam" id="PF04564">
    <property type="entry name" value="U-box"/>
    <property type="match status" value="1"/>
</dbReference>
<dbReference type="AlphaFoldDB" id="A0A814PU09"/>
<dbReference type="Gene3D" id="3.30.40.10">
    <property type="entry name" value="Zinc/RING finger domain, C3HC4 (zinc finger)"/>
    <property type="match status" value="1"/>
</dbReference>
<dbReference type="SUPFAM" id="SSF57850">
    <property type="entry name" value="RING/U-box"/>
    <property type="match status" value="1"/>
</dbReference>
<dbReference type="SMART" id="SM00173">
    <property type="entry name" value="RAS"/>
    <property type="match status" value="1"/>
</dbReference>
<evidence type="ECO:0000313" key="3">
    <source>
        <dbReference type="EMBL" id="CAF3874863.1"/>
    </source>
</evidence>
<keyword evidence="4" id="KW-1185">Reference proteome</keyword>
<proteinExistence type="predicted"/>
<sequence length="312" mass="35971">MASATSISLDFICPITQDIMVEPVLLVEDGHSYEQSALEQWLEYHNTSPLTNKQLNNRQFVPNRNLKSTIEDFRRQQTQSTSAVDFRSFTLRSGRPHNAKWEHCPQLQIIISLLGPSNVGKSVLARNAGYGRPMSKNPVYIVTIQTDVLFFYLDRLFEDQYVVIVQLHDCPGNDRFEAVSDRHFRNCHGAVLMADVTDFQSFERLEKYWYKRLREKSSFDNVEAVLACNKVDLLEAECDPSHRERFFQRADTFVSSLQMPIINISALRGDNVQILFQQLILNILQNESLVKHLKQYARQVHKPASNPTKSCC</sequence>
<dbReference type="Gene3D" id="3.40.50.300">
    <property type="entry name" value="P-loop containing nucleotide triphosphate hydrolases"/>
    <property type="match status" value="1"/>
</dbReference>
<dbReference type="EMBL" id="CAJOBC010005758">
    <property type="protein sequence ID" value="CAF3874863.1"/>
    <property type="molecule type" value="Genomic_DNA"/>
</dbReference>
<organism evidence="2 4">
    <name type="scientific">Didymodactylos carnosus</name>
    <dbReference type="NCBI Taxonomy" id="1234261"/>
    <lineage>
        <taxon>Eukaryota</taxon>
        <taxon>Metazoa</taxon>
        <taxon>Spiralia</taxon>
        <taxon>Gnathifera</taxon>
        <taxon>Rotifera</taxon>
        <taxon>Eurotatoria</taxon>
        <taxon>Bdelloidea</taxon>
        <taxon>Philodinida</taxon>
        <taxon>Philodinidae</taxon>
        <taxon>Didymodactylos</taxon>
    </lineage>
</organism>
<dbReference type="GO" id="GO:0005525">
    <property type="term" value="F:GTP binding"/>
    <property type="evidence" value="ECO:0007669"/>
    <property type="project" value="InterPro"/>
</dbReference>
<dbReference type="SMART" id="SM00175">
    <property type="entry name" value="RAB"/>
    <property type="match status" value="1"/>
</dbReference>
<evidence type="ECO:0000259" key="1">
    <source>
        <dbReference type="PROSITE" id="PS51698"/>
    </source>
</evidence>
<dbReference type="PROSITE" id="PS51698">
    <property type="entry name" value="U_BOX"/>
    <property type="match status" value="1"/>
</dbReference>
<dbReference type="InterPro" id="IPR003613">
    <property type="entry name" value="Ubox_domain"/>
</dbReference>
<accession>A0A814PU09</accession>
<name>A0A814PU09_9BILA</name>
<protein>
    <recommendedName>
        <fullName evidence="1">U-box domain-containing protein</fullName>
    </recommendedName>
</protein>
<evidence type="ECO:0000313" key="4">
    <source>
        <dbReference type="Proteomes" id="UP000663829"/>
    </source>
</evidence>
<dbReference type="PRINTS" id="PR00449">
    <property type="entry name" value="RASTRNSFRMNG"/>
</dbReference>
<gene>
    <name evidence="2" type="ORF">GPM918_LOCUS19205</name>
    <name evidence="3" type="ORF">SRO942_LOCUS19203</name>
</gene>
<dbReference type="Pfam" id="PF00071">
    <property type="entry name" value="Ras"/>
    <property type="match status" value="1"/>
</dbReference>
<feature type="domain" description="U-box" evidence="1">
    <location>
        <begin position="6"/>
        <end position="80"/>
    </location>
</feature>
<dbReference type="InterPro" id="IPR001806">
    <property type="entry name" value="Small_GTPase"/>
</dbReference>
<dbReference type="Proteomes" id="UP000681722">
    <property type="component" value="Unassembled WGS sequence"/>
</dbReference>
<dbReference type="GO" id="GO:0016567">
    <property type="term" value="P:protein ubiquitination"/>
    <property type="evidence" value="ECO:0007669"/>
    <property type="project" value="InterPro"/>
</dbReference>
<dbReference type="SMART" id="SM00504">
    <property type="entry name" value="Ubox"/>
    <property type="match status" value="1"/>
</dbReference>
<reference evidence="2" key="1">
    <citation type="submission" date="2021-02" db="EMBL/GenBank/DDBJ databases">
        <authorList>
            <person name="Nowell W R."/>
        </authorList>
    </citation>
    <scope>NUCLEOTIDE SEQUENCE</scope>
</reference>
<dbReference type="GO" id="GO:0003924">
    <property type="term" value="F:GTPase activity"/>
    <property type="evidence" value="ECO:0007669"/>
    <property type="project" value="InterPro"/>
</dbReference>
<dbReference type="EMBL" id="CAJNOQ010005758">
    <property type="protein sequence ID" value="CAF1110481.1"/>
    <property type="molecule type" value="Genomic_DNA"/>
</dbReference>
<dbReference type="InterPro" id="IPR013083">
    <property type="entry name" value="Znf_RING/FYVE/PHD"/>
</dbReference>
<evidence type="ECO:0000313" key="2">
    <source>
        <dbReference type="EMBL" id="CAF1110481.1"/>
    </source>
</evidence>
<dbReference type="InterPro" id="IPR052085">
    <property type="entry name" value="WD-SAM-U-box"/>
</dbReference>
<dbReference type="SUPFAM" id="SSF52540">
    <property type="entry name" value="P-loop containing nucleoside triphosphate hydrolases"/>
    <property type="match status" value="1"/>
</dbReference>
<comment type="caution">
    <text evidence="2">The sequence shown here is derived from an EMBL/GenBank/DDBJ whole genome shotgun (WGS) entry which is preliminary data.</text>
</comment>
<dbReference type="OrthoDB" id="10064100at2759"/>